<dbReference type="Gene3D" id="1.10.110.10">
    <property type="entry name" value="Plant lipid-transfer and hydrophobic proteins"/>
    <property type="match status" value="1"/>
</dbReference>
<feature type="chain" id="PRO_5043408161" description="Bifunctional inhibitor/plant lipid transfer protein/seed storage helical domain-containing protein" evidence="9">
    <location>
        <begin position="26"/>
        <end position="158"/>
    </location>
</feature>
<accession>A0AAW2V8G2</accession>
<gene>
    <name evidence="11" type="ORF">Sradi_1065700</name>
</gene>
<evidence type="ECO:0000259" key="10">
    <source>
        <dbReference type="Pfam" id="PF14368"/>
    </source>
</evidence>
<keyword evidence="4" id="KW-0336">GPI-anchor</keyword>
<evidence type="ECO:0000256" key="8">
    <source>
        <dbReference type="ARBA" id="ARBA00023288"/>
    </source>
</evidence>
<dbReference type="SUPFAM" id="SSF47699">
    <property type="entry name" value="Bifunctional inhibitor/lipid-transfer protein/seed storage 2S albumin"/>
    <property type="match status" value="1"/>
</dbReference>
<organism evidence="11">
    <name type="scientific">Sesamum radiatum</name>
    <name type="common">Black benniseed</name>
    <dbReference type="NCBI Taxonomy" id="300843"/>
    <lineage>
        <taxon>Eukaryota</taxon>
        <taxon>Viridiplantae</taxon>
        <taxon>Streptophyta</taxon>
        <taxon>Embryophyta</taxon>
        <taxon>Tracheophyta</taxon>
        <taxon>Spermatophyta</taxon>
        <taxon>Magnoliopsida</taxon>
        <taxon>eudicotyledons</taxon>
        <taxon>Gunneridae</taxon>
        <taxon>Pentapetalae</taxon>
        <taxon>asterids</taxon>
        <taxon>lamiids</taxon>
        <taxon>Lamiales</taxon>
        <taxon>Pedaliaceae</taxon>
        <taxon>Sesamum</taxon>
    </lineage>
</organism>
<comment type="subcellular location">
    <subcellularLocation>
        <location evidence="1">Cell membrane</location>
        <topology evidence="1">Lipid-anchor</topology>
        <topology evidence="1">GPI-anchor</topology>
    </subcellularLocation>
</comment>
<sequence>MAIPRLTFSFLLLICSSAFVRYCEGADPAETMQCLQKLMPCQAYLKDSPSPATSCCVPLKEIMAADGQCLCAMFEDETILKSLNVTQADFLGLAKSCGANADTSVCGKGAAATPSISPSAPSNSNNGPSASAAISKAGGYVSLALAAAPLTYFIVSAF</sequence>
<evidence type="ECO:0000256" key="1">
    <source>
        <dbReference type="ARBA" id="ARBA00004609"/>
    </source>
</evidence>
<keyword evidence="8" id="KW-0449">Lipoprotein</keyword>
<evidence type="ECO:0000256" key="9">
    <source>
        <dbReference type="SAM" id="SignalP"/>
    </source>
</evidence>
<keyword evidence="4" id="KW-0472">Membrane</keyword>
<dbReference type="AlphaFoldDB" id="A0AAW2V8G2"/>
<reference evidence="11" key="2">
    <citation type="journal article" date="2024" name="Plant">
        <title>Genomic evolution and insights into agronomic trait innovations of Sesamum species.</title>
        <authorList>
            <person name="Miao H."/>
            <person name="Wang L."/>
            <person name="Qu L."/>
            <person name="Liu H."/>
            <person name="Sun Y."/>
            <person name="Le M."/>
            <person name="Wang Q."/>
            <person name="Wei S."/>
            <person name="Zheng Y."/>
            <person name="Lin W."/>
            <person name="Duan Y."/>
            <person name="Cao H."/>
            <person name="Xiong S."/>
            <person name="Wang X."/>
            <person name="Wei L."/>
            <person name="Li C."/>
            <person name="Ma Q."/>
            <person name="Ju M."/>
            <person name="Zhao R."/>
            <person name="Li G."/>
            <person name="Mu C."/>
            <person name="Tian Q."/>
            <person name="Mei H."/>
            <person name="Zhang T."/>
            <person name="Gao T."/>
            <person name="Zhang H."/>
        </authorList>
    </citation>
    <scope>NUCLEOTIDE SEQUENCE</scope>
    <source>
        <strain evidence="11">G02</strain>
    </source>
</reference>
<dbReference type="GO" id="GO:0005886">
    <property type="term" value="C:plasma membrane"/>
    <property type="evidence" value="ECO:0007669"/>
    <property type="project" value="UniProtKB-SubCell"/>
</dbReference>
<dbReference type="InterPro" id="IPR036312">
    <property type="entry name" value="Bifun_inhib/LTP/seed_sf"/>
</dbReference>
<comment type="similarity">
    <text evidence="2">Belongs to the plant LTP family.</text>
</comment>
<dbReference type="EMBL" id="JACGWJ010000004">
    <property type="protein sequence ID" value="KAL0425309.1"/>
    <property type="molecule type" value="Genomic_DNA"/>
</dbReference>
<reference evidence="11" key="1">
    <citation type="submission" date="2020-06" db="EMBL/GenBank/DDBJ databases">
        <authorList>
            <person name="Li T."/>
            <person name="Hu X."/>
            <person name="Zhang T."/>
            <person name="Song X."/>
            <person name="Zhang H."/>
            <person name="Dai N."/>
            <person name="Sheng W."/>
            <person name="Hou X."/>
            <person name="Wei L."/>
        </authorList>
    </citation>
    <scope>NUCLEOTIDE SEQUENCE</scope>
    <source>
        <strain evidence="11">G02</strain>
        <tissue evidence="11">Leaf</tissue>
    </source>
</reference>
<keyword evidence="7" id="KW-0325">Glycoprotein</keyword>
<dbReference type="InterPro" id="IPR016140">
    <property type="entry name" value="Bifunc_inhib/LTP/seed_store"/>
</dbReference>
<evidence type="ECO:0000313" key="11">
    <source>
        <dbReference type="EMBL" id="KAL0425309.1"/>
    </source>
</evidence>
<name>A0AAW2V8G2_SESRA</name>
<dbReference type="InterPro" id="IPR043325">
    <property type="entry name" value="LTSS"/>
</dbReference>
<dbReference type="PANTHER" id="PTHR33044">
    <property type="entry name" value="BIFUNCTIONAL INHIBITOR/LIPID-TRANSFER PROTEIN/SEED STORAGE 2S ALBUMIN SUPERFAMILY PROTEIN-RELATED"/>
    <property type="match status" value="1"/>
</dbReference>
<proteinExistence type="inferred from homology"/>
<evidence type="ECO:0000256" key="2">
    <source>
        <dbReference type="ARBA" id="ARBA00009748"/>
    </source>
</evidence>
<feature type="signal peptide" evidence="9">
    <location>
        <begin position="1"/>
        <end position="25"/>
    </location>
</feature>
<keyword evidence="6" id="KW-1015">Disulfide bond</keyword>
<protein>
    <recommendedName>
        <fullName evidence="10">Bifunctional inhibitor/plant lipid transfer protein/seed storage helical domain-containing protein</fullName>
    </recommendedName>
</protein>
<evidence type="ECO:0000256" key="4">
    <source>
        <dbReference type="ARBA" id="ARBA00022622"/>
    </source>
</evidence>
<dbReference type="CDD" id="cd00010">
    <property type="entry name" value="AAI_LTSS"/>
    <property type="match status" value="1"/>
</dbReference>
<feature type="domain" description="Bifunctional inhibitor/plant lipid transfer protein/seed storage helical" evidence="10">
    <location>
        <begin position="28"/>
        <end position="106"/>
    </location>
</feature>
<evidence type="ECO:0000256" key="7">
    <source>
        <dbReference type="ARBA" id="ARBA00023180"/>
    </source>
</evidence>
<evidence type="ECO:0000256" key="6">
    <source>
        <dbReference type="ARBA" id="ARBA00023157"/>
    </source>
</evidence>
<dbReference type="Pfam" id="PF14368">
    <property type="entry name" value="LTP_2"/>
    <property type="match status" value="1"/>
</dbReference>
<keyword evidence="3" id="KW-1003">Cell membrane</keyword>
<evidence type="ECO:0000256" key="3">
    <source>
        <dbReference type="ARBA" id="ARBA00022475"/>
    </source>
</evidence>
<comment type="caution">
    <text evidence="11">The sequence shown here is derived from an EMBL/GenBank/DDBJ whole genome shotgun (WGS) entry which is preliminary data.</text>
</comment>
<evidence type="ECO:0000256" key="5">
    <source>
        <dbReference type="ARBA" id="ARBA00022729"/>
    </source>
</evidence>
<dbReference type="GO" id="GO:0098552">
    <property type="term" value="C:side of membrane"/>
    <property type="evidence" value="ECO:0007669"/>
    <property type="project" value="UniProtKB-KW"/>
</dbReference>
<keyword evidence="5 9" id="KW-0732">Signal</keyword>